<evidence type="ECO:0000256" key="1">
    <source>
        <dbReference type="SAM" id="MobiDB-lite"/>
    </source>
</evidence>
<dbReference type="EMBL" id="JACCFP010000001">
    <property type="protein sequence ID" value="NYI99986.1"/>
    <property type="molecule type" value="Genomic_DNA"/>
</dbReference>
<proteinExistence type="predicted"/>
<dbReference type="AlphaFoldDB" id="A0A853BYR1"/>
<reference evidence="2 3" key="1">
    <citation type="submission" date="2020-07" db="EMBL/GenBank/DDBJ databases">
        <title>Sequencing the genomes of 1000 actinobacteria strains.</title>
        <authorList>
            <person name="Klenk H.-P."/>
        </authorList>
    </citation>
    <scope>NUCLEOTIDE SEQUENCE [LARGE SCALE GENOMIC DNA]</scope>
    <source>
        <strain evidence="2 3">DSM 103833</strain>
    </source>
</reference>
<organism evidence="2 3">
    <name type="scientific">Nocardioides thalensis</name>
    <dbReference type="NCBI Taxonomy" id="1914755"/>
    <lineage>
        <taxon>Bacteria</taxon>
        <taxon>Bacillati</taxon>
        <taxon>Actinomycetota</taxon>
        <taxon>Actinomycetes</taxon>
        <taxon>Propionibacteriales</taxon>
        <taxon>Nocardioidaceae</taxon>
        <taxon>Nocardioides</taxon>
    </lineage>
</organism>
<dbReference type="Proteomes" id="UP000530424">
    <property type="component" value="Unassembled WGS sequence"/>
</dbReference>
<accession>A0A853BYR1</accession>
<protein>
    <submittedName>
        <fullName evidence="2">Uncharacterized protein</fullName>
    </submittedName>
</protein>
<keyword evidence="3" id="KW-1185">Reference proteome</keyword>
<sequence length="205" mass="21842">MDTETGPASADNLVAAVIDLRAEGYDVARPQPGVLLVEGEFKNPERVALQAAGRAADTSLGVWAISADNDWTLVAWNRPDLVTITQRGAGPQRWRHRRLPDRWNPDAQQILQGGPTVHEISSTPKFRATEAARAVLEGIGIDDPVPPGWEPPPPAPEPAAVPARKPARPRAAPKPKAPAKPEPVAKICPTCFMALPATGICDNCG</sequence>
<dbReference type="RefSeq" id="WP_179666639.1">
    <property type="nucleotide sequence ID" value="NZ_JACCFP010000001.1"/>
</dbReference>
<comment type="caution">
    <text evidence="2">The sequence shown here is derived from an EMBL/GenBank/DDBJ whole genome shotgun (WGS) entry which is preliminary data.</text>
</comment>
<feature type="region of interest" description="Disordered" evidence="1">
    <location>
        <begin position="142"/>
        <end position="183"/>
    </location>
</feature>
<evidence type="ECO:0000313" key="3">
    <source>
        <dbReference type="Proteomes" id="UP000530424"/>
    </source>
</evidence>
<gene>
    <name evidence="2" type="ORF">HNR19_000685</name>
</gene>
<feature type="compositionally biased region" description="Pro residues" evidence="1">
    <location>
        <begin position="144"/>
        <end position="159"/>
    </location>
</feature>
<name>A0A853BYR1_9ACTN</name>
<evidence type="ECO:0000313" key="2">
    <source>
        <dbReference type="EMBL" id="NYI99986.1"/>
    </source>
</evidence>